<dbReference type="GO" id="GO:0003677">
    <property type="term" value="F:DNA binding"/>
    <property type="evidence" value="ECO:0007669"/>
    <property type="project" value="UniProtKB-KW"/>
</dbReference>
<dbReference type="SUPFAM" id="SSF46785">
    <property type="entry name" value="Winged helix' DNA-binding domain"/>
    <property type="match status" value="1"/>
</dbReference>
<evidence type="ECO:0000256" key="2">
    <source>
        <dbReference type="ARBA" id="ARBA00023125"/>
    </source>
</evidence>
<dbReference type="Proteomes" id="UP000317158">
    <property type="component" value="Unassembled WGS sequence"/>
</dbReference>
<dbReference type="InterPro" id="IPR036390">
    <property type="entry name" value="WH_DNA-bd_sf"/>
</dbReference>
<dbReference type="InterPro" id="IPR051081">
    <property type="entry name" value="HTH_MetalResp_TranReg"/>
</dbReference>
<reference evidence="6 7" key="1">
    <citation type="journal article" date="2019" name="Nat. Microbiol.">
        <title>Wide diversity of methane and short-chain alkane metabolisms in uncultured archaea.</title>
        <authorList>
            <person name="Borrel G."/>
            <person name="Adam P.S."/>
            <person name="McKay L.J."/>
            <person name="Chen L.X."/>
            <person name="Sierra-Garcia I.N."/>
            <person name="Sieber C.M."/>
            <person name="Letourneur Q."/>
            <person name="Ghozlane A."/>
            <person name="Andersen G.L."/>
            <person name="Li W.J."/>
            <person name="Hallam S.J."/>
            <person name="Muyzer G."/>
            <person name="de Oliveira V.M."/>
            <person name="Inskeep W.P."/>
            <person name="Banfield J.F."/>
            <person name="Gribaldo S."/>
        </authorList>
    </citation>
    <scope>NUCLEOTIDE SEQUENCE [LARGE SCALE GENOMIC DNA]</scope>
    <source>
        <strain evidence="6">NM1a</strain>
    </source>
</reference>
<evidence type="ECO:0000259" key="5">
    <source>
        <dbReference type="SMART" id="SM00418"/>
    </source>
</evidence>
<evidence type="ECO:0000313" key="6">
    <source>
        <dbReference type="EMBL" id="RZN65036.1"/>
    </source>
</evidence>
<feature type="transmembrane region" description="Helical" evidence="4">
    <location>
        <begin position="132"/>
        <end position="153"/>
    </location>
</feature>
<keyword evidence="4" id="KW-0812">Transmembrane</keyword>
<organism evidence="6 7">
    <name type="scientific">Methanoliparum thermophilum</name>
    <dbReference type="NCBI Taxonomy" id="2491083"/>
    <lineage>
        <taxon>Archaea</taxon>
        <taxon>Methanobacteriati</taxon>
        <taxon>Methanobacteriota</taxon>
        <taxon>Candidatus Methanoliparia</taxon>
        <taxon>Candidatus Methanoliparales</taxon>
        <taxon>Candidatus Methanoliparaceae</taxon>
        <taxon>Candidatus Methanoliparum</taxon>
    </lineage>
</organism>
<dbReference type="InterPro" id="IPR011991">
    <property type="entry name" value="ArsR-like_HTH"/>
</dbReference>
<dbReference type="CDD" id="cd00090">
    <property type="entry name" value="HTH_ARSR"/>
    <property type="match status" value="1"/>
</dbReference>
<dbReference type="GO" id="GO:0003700">
    <property type="term" value="F:DNA-binding transcription factor activity"/>
    <property type="evidence" value="ECO:0007669"/>
    <property type="project" value="InterPro"/>
</dbReference>
<keyword evidence="4" id="KW-1133">Transmembrane helix</keyword>
<protein>
    <submittedName>
        <fullName evidence="6">ArsR family transcriptional regulator</fullName>
    </submittedName>
</protein>
<dbReference type="AlphaFoldDB" id="A0A520KSZ4"/>
<feature type="transmembrane region" description="Helical" evidence="4">
    <location>
        <begin position="91"/>
        <end position="112"/>
    </location>
</feature>
<gene>
    <name evidence="6" type="ORF">EF806_03050</name>
</gene>
<dbReference type="Gene3D" id="1.10.10.10">
    <property type="entry name" value="Winged helix-like DNA-binding domain superfamily/Winged helix DNA-binding domain"/>
    <property type="match status" value="1"/>
</dbReference>
<evidence type="ECO:0000256" key="1">
    <source>
        <dbReference type="ARBA" id="ARBA00023015"/>
    </source>
</evidence>
<dbReference type="PANTHER" id="PTHR33154">
    <property type="entry name" value="TRANSCRIPTIONAL REGULATOR, ARSR FAMILY"/>
    <property type="match status" value="1"/>
</dbReference>
<evidence type="ECO:0000256" key="4">
    <source>
        <dbReference type="SAM" id="Phobius"/>
    </source>
</evidence>
<keyword evidence="2" id="KW-0238">DNA-binding</keyword>
<sequence>MEAILDIDSMKALSCDTRIDILKLLKKRRATLSELSKALKKSKPALIKHLDLLIASEMVVKEDDGHKWIYYDLTEKGRMVVTDKKSEKKSFILLLSSIMTIITGFSILLHYFKITKPIIMHIAAFNTINASILMYLSIVLLMIGILLFVLSYIKYSMNKCLD</sequence>
<keyword evidence="3" id="KW-0804">Transcription</keyword>
<evidence type="ECO:0000256" key="3">
    <source>
        <dbReference type="ARBA" id="ARBA00023163"/>
    </source>
</evidence>
<keyword evidence="4" id="KW-0472">Membrane</keyword>
<evidence type="ECO:0000313" key="7">
    <source>
        <dbReference type="Proteomes" id="UP000317158"/>
    </source>
</evidence>
<dbReference type="InterPro" id="IPR001845">
    <property type="entry name" value="HTH_ArsR_DNA-bd_dom"/>
</dbReference>
<keyword evidence="1" id="KW-0805">Transcription regulation</keyword>
<proteinExistence type="predicted"/>
<accession>A0A520KSZ4</accession>
<dbReference type="EMBL" id="RXIF01000004">
    <property type="protein sequence ID" value="RZN65036.1"/>
    <property type="molecule type" value="Genomic_DNA"/>
</dbReference>
<dbReference type="SMART" id="SM00418">
    <property type="entry name" value="HTH_ARSR"/>
    <property type="match status" value="1"/>
</dbReference>
<dbReference type="Pfam" id="PF01022">
    <property type="entry name" value="HTH_5"/>
    <property type="match status" value="1"/>
</dbReference>
<dbReference type="PANTHER" id="PTHR33154:SF38">
    <property type="entry name" value="HTH ARSR-TYPE DOMAIN-CONTAINING PROTEIN"/>
    <property type="match status" value="1"/>
</dbReference>
<feature type="domain" description="HTH arsR-type" evidence="5">
    <location>
        <begin position="8"/>
        <end position="84"/>
    </location>
</feature>
<comment type="caution">
    <text evidence="6">The sequence shown here is derived from an EMBL/GenBank/DDBJ whole genome shotgun (WGS) entry which is preliminary data.</text>
</comment>
<name>A0A520KSZ4_METT2</name>
<dbReference type="InterPro" id="IPR036388">
    <property type="entry name" value="WH-like_DNA-bd_sf"/>
</dbReference>